<dbReference type="Gene3D" id="3.10.450.590">
    <property type="match status" value="1"/>
</dbReference>
<dbReference type="InterPro" id="IPR029058">
    <property type="entry name" value="AB_hydrolase_fold"/>
</dbReference>
<dbReference type="PANTHER" id="PTHR43265:SF1">
    <property type="entry name" value="ESTERASE ESTD"/>
    <property type="match status" value="1"/>
</dbReference>
<dbReference type="Proteomes" id="UP001500067">
    <property type="component" value="Unassembled WGS sequence"/>
</dbReference>
<feature type="domain" description="Serine aminopeptidase S33" evidence="2">
    <location>
        <begin position="181"/>
        <end position="383"/>
    </location>
</feature>
<evidence type="ECO:0000313" key="4">
    <source>
        <dbReference type="EMBL" id="GAA4461110.1"/>
    </source>
</evidence>
<proteinExistence type="predicted"/>
<keyword evidence="5" id="KW-1185">Reference proteome</keyword>
<sequence>MLKKSFLSVSLALCALTAARAQDHSDLDVTVNKFQTLYNNEASKDIFNMFSDRIKTLMPQEQTTQTMTQLHQQLGDMKGYSFVKQEQGISFYKADFEKSSMTMAISQNSDKKLESFRFMPWQDEQDKDKVSDLVYKSPAGKIYGTFSMPETDKRVPVVLIIAGSGPTDRNGNQTLSVKGDTYKMLADSLKKASIASVRYDKRGIGESSGALKNEADMRFEDMVNDAAGIAAMLKTDKRFSSVIILGHSEGSLVGMLAAIKEPVNAYISVSGLANSADKILIRQIAAQSEELSLKAAFMLDSMNKGKKIENTDPELATLFRPSVQPYLRSWMKYEPRTEIQKLNIPVLIVQGTTDIQVSEGEAVTLKEAYPKATLSVIKDMNHVLKKAPMDRKQNMATYTEPKLPLAPGLMSAITAFISASTRS</sequence>
<organism evidence="4 5">
    <name type="scientific">Nemorincola caseinilytica</name>
    <dbReference type="NCBI Taxonomy" id="2054315"/>
    <lineage>
        <taxon>Bacteria</taxon>
        <taxon>Pseudomonadati</taxon>
        <taxon>Bacteroidota</taxon>
        <taxon>Chitinophagia</taxon>
        <taxon>Chitinophagales</taxon>
        <taxon>Chitinophagaceae</taxon>
        <taxon>Nemorincola</taxon>
    </lineage>
</organism>
<feature type="signal peptide" evidence="1">
    <location>
        <begin position="1"/>
        <end position="21"/>
    </location>
</feature>
<evidence type="ECO:0008006" key="6">
    <source>
        <dbReference type="Google" id="ProtNLM"/>
    </source>
</evidence>
<dbReference type="InterPro" id="IPR053145">
    <property type="entry name" value="AB_hydrolase_Est10"/>
</dbReference>
<gene>
    <name evidence="4" type="ORF">GCM10023093_05170</name>
</gene>
<protein>
    <recommendedName>
        <fullName evidence="6">Serine aminopeptidase S33 domain-containing protein</fullName>
    </recommendedName>
</protein>
<name>A0ABP8N776_9BACT</name>
<feature type="domain" description="DUF3887" evidence="3">
    <location>
        <begin position="33"/>
        <end position="116"/>
    </location>
</feature>
<dbReference type="PANTHER" id="PTHR43265">
    <property type="entry name" value="ESTERASE ESTD"/>
    <property type="match status" value="1"/>
</dbReference>
<evidence type="ECO:0000259" key="3">
    <source>
        <dbReference type="Pfam" id="PF13026"/>
    </source>
</evidence>
<feature type="chain" id="PRO_5047402885" description="Serine aminopeptidase S33 domain-containing protein" evidence="1">
    <location>
        <begin position="22"/>
        <end position="423"/>
    </location>
</feature>
<dbReference type="SUPFAM" id="SSF53474">
    <property type="entry name" value="alpha/beta-Hydrolases"/>
    <property type="match status" value="1"/>
</dbReference>
<dbReference type="EMBL" id="BAABFA010000005">
    <property type="protein sequence ID" value="GAA4461110.1"/>
    <property type="molecule type" value="Genomic_DNA"/>
</dbReference>
<dbReference type="Pfam" id="PF12146">
    <property type="entry name" value="Hydrolase_4"/>
    <property type="match status" value="1"/>
</dbReference>
<dbReference type="Gene3D" id="3.40.50.1820">
    <property type="entry name" value="alpha/beta hydrolase"/>
    <property type="match status" value="1"/>
</dbReference>
<reference evidence="5" key="1">
    <citation type="journal article" date="2019" name="Int. J. Syst. Evol. Microbiol.">
        <title>The Global Catalogue of Microorganisms (GCM) 10K type strain sequencing project: providing services to taxonomists for standard genome sequencing and annotation.</title>
        <authorList>
            <consortium name="The Broad Institute Genomics Platform"/>
            <consortium name="The Broad Institute Genome Sequencing Center for Infectious Disease"/>
            <person name="Wu L."/>
            <person name="Ma J."/>
        </authorList>
    </citation>
    <scope>NUCLEOTIDE SEQUENCE [LARGE SCALE GENOMIC DNA]</scope>
    <source>
        <strain evidence="5">JCM 32105</strain>
    </source>
</reference>
<keyword evidence="1" id="KW-0732">Signal</keyword>
<dbReference type="InterPro" id="IPR022742">
    <property type="entry name" value="Hydrolase_4"/>
</dbReference>
<evidence type="ECO:0000256" key="1">
    <source>
        <dbReference type="SAM" id="SignalP"/>
    </source>
</evidence>
<accession>A0ABP8N776</accession>
<evidence type="ECO:0000259" key="2">
    <source>
        <dbReference type="Pfam" id="PF12146"/>
    </source>
</evidence>
<dbReference type="InterPro" id="IPR024981">
    <property type="entry name" value="DUF3887"/>
</dbReference>
<dbReference type="RefSeq" id="WP_345078090.1">
    <property type="nucleotide sequence ID" value="NZ_BAABFA010000005.1"/>
</dbReference>
<comment type="caution">
    <text evidence="4">The sequence shown here is derived from an EMBL/GenBank/DDBJ whole genome shotgun (WGS) entry which is preliminary data.</text>
</comment>
<dbReference type="Pfam" id="PF13026">
    <property type="entry name" value="DUF3887"/>
    <property type="match status" value="1"/>
</dbReference>
<evidence type="ECO:0000313" key="5">
    <source>
        <dbReference type="Proteomes" id="UP001500067"/>
    </source>
</evidence>